<feature type="region of interest" description="Disordered" evidence="1">
    <location>
        <begin position="1"/>
        <end position="39"/>
    </location>
</feature>
<sequence length="226" mass="25387">MLSASQRFAAEERKERKSVQNRLNQRARRQRIRDKEDNGAKPFRVGRWRLGEDTGPSIKTSPQGVYGLEYVSGATSSALPALQPRSTHDTELVLSVDHALIHLINENVCRGFKENKAMLKVLANFIDAIQNPPLPPDITASCSSAVIQTTFRTIPASLFFLQDLVGDLIYLMSACDPDQEGSTPTPSPRMNRPSQVMNNGHCLILWGEPYLKESWEATPHFLRKWT</sequence>
<name>A0A9P9EWX8_9HYPO</name>
<proteinExistence type="predicted"/>
<dbReference type="OrthoDB" id="125347at2759"/>
<dbReference type="EMBL" id="JAGMUU010000008">
    <property type="protein sequence ID" value="KAH7146772.1"/>
    <property type="molecule type" value="Genomic_DNA"/>
</dbReference>
<evidence type="ECO:0000256" key="1">
    <source>
        <dbReference type="SAM" id="MobiDB-lite"/>
    </source>
</evidence>
<keyword evidence="3" id="KW-1185">Reference proteome</keyword>
<organism evidence="2 3">
    <name type="scientific">Dactylonectria estremocensis</name>
    <dbReference type="NCBI Taxonomy" id="1079267"/>
    <lineage>
        <taxon>Eukaryota</taxon>
        <taxon>Fungi</taxon>
        <taxon>Dikarya</taxon>
        <taxon>Ascomycota</taxon>
        <taxon>Pezizomycotina</taxon>
        <taxon>Sordariomycetes</taxon>
        <taxon>Hypocreomycetidae</taxon>
        <taxon>Hypocreales</taxon>
        <taxon>Nectriaceae</taxon>
        <taxon>Dactylonectria</taxon>
    </lineage>
</organism>
<gene>
    <name evidence="2" type="ORF">B0J13DRAFT_664375</name>
</gene>
<evidence type="ECO:0000313" key="2">
    <source>
        <dbReference type="EMBL" id="KAH7146772.1"/>
    </source>
</evidence>
<comment type="caution">
    <text evidence="2">The sequence shown here is derived from an EMBL/GenBank/DDBJ whole genome shotgun (WGS) entry which is preliminary data.</text>
</comment>
<dbReference type="AlphaFoldDB" id="A0A9P9EWX8"/>
<feature type="compositionally biased region" description="Basic and acidic residues" evidence="1">
    <location>
        <begin position="9"/>
        <end position="18"/>
    </location>
</feature>
<dbReference type="Proteomes" id="UP000717696">
    <property type="component" value="Unassembled WGS sequence"/>
</dbReference>
<evidence type="ECO:0000313" key="3">
    <source>
        <dbReference type="Proteomes" id="UP000717696"/>
    </source>
</evidence>
<protein>
    <submittedName>
        <fullName evidence="2">Uncharacterized protein</fullName>
    </submittedName>
</protein>
<reference evidence="2" key="1">
    <citation type="journal article" date="2021" name="Nat. Commun.">
        <title>Genetic determinants of endophytism in the Arabidopsis root mycobiome.</title>
        <authorList>
            <person name="Mesny F."/>
            <person name="Miyauchi S."/>
            <person name="Thiergart T."/>
            <person name="Pickel B."/>
            <person name="Atanasova L."/>
            <person name="Karlsson M."/>
            <person name="Huettel B."/>
            <person name="Barry K.W."/>
            <person name="Haridas S."/>
            <person name="Chen C."/>
            <person name="Bauer D."/>
            <person name="Andreopoulos W."/>
            <person name="Pangilinan J."/>
            <person name="LaButti K."/>
            <person name="Riley R."/>
            <person name="Lipzen A."/>
            <person name="Clum A."/>
            <person name="Drula E."/>
            <person name="Henrissat B."/>
            <person name="Kohler A."/>
            <person name="Grigoriev I.V."/>
            <person name="Martin F.M."/>
            <person name="Hacquard S."/>
        </authorList>
    </citation>
    <scope>NUCLEOTIDE SEQUENCE</scope>
    <source>
        <strain evidence="2">MPI-CAGE-AT-0021</strain>
    </source>
</reference>
<accession>A0A9P9EWX8</accession>